<feature type="domain" description="Ig-like" evidence="4">
    <location>
        <begin position="25"/>
        <end position="134"/>
    </location>
</feature>
<keyword evidence="2" id="KW-1133">Transmembrane helix</keyword>
<dbReference type="InterPro" id="IPR013098">
    <property type="entry name" value="Ig_I-set"/>
</dbReference>
<keyword evidence="6" id="KW-1185">Reference proteome</keyword>
<evidence type="ECO:0000256" key="3">
    <source>
        <dbReference type="SAM" id="SignalP"/>
    </source>
</evidence>
<dbReference type="Pfam" id="PF13927">
    <property type="entry name" value="Ig_3"/>
    <property type="match status" value="1"/>
</dbReference>
<proteinExistence type="predicted"/>
<feature type="transmembrane region" description="Helical" evidence="2">
    <location>
        <begin position="340"/>
        <end position="360"/>
    </location>
</feature>
<dbReference type="InterPro" id="IPR036179">
    <property type="entry name" value="Ig-like_dom_sf"/>
</dbReference>
<accession>A0ABI8A4P9</accession>
<dbReference type="InterPro" id="IPR013783">
    <property type="entry name" value="Ig-like_fold"/>
</dbReference>
<dbReference type="SUPFAM" id="SSF48726">
    <property type="entry name" value="Immunoglobulin"/>
    <property type="match status" value="3"/>
</dbReference>
<evidence type="ECO:0000259" key="4">
    <source>
        <dbReference type="PROSITE" id="PS50835"/>
    </source>
</evidence>
<reference evidence="5" key="2">
    <citation type="submission" date="2025-08" db="UniProtKB">
        <authorList>
            <consortium name="Ensembl"/>
        </authorList>
    </citation>
    <scope>IDENTIFICATION</scope>
    <source>
        <strain evidence="5">breed Abyssinian</strain>
    </source>
</reference>
<dbReference type="PROSITE" id="PS50835">
    <property type="entry name" value="IG_LIKE"/>
    <property type="match status" value="3"/>
</dbReference>
<evidence type="ECO:0000313" key="6">
    <source>
        <dbReference type="Proteomes" id="UP000823872"/>
    </source>
</evidence>
<dbReference type="InterPro" id="IPR007110">
    <property type="entry name" value="Ig-like_dom"/>
</dbReference>
<dbReference type="SMART" id="SM00408">
    <property type="entry name" value="IGc2"/>
    <property type="match status" value="2"/>
</dbReference>
<reference evidence="5" key="3">
    <citation type="submission" date="2025-09" db="UniProtKB">
        <authorList>
            <consortium name="Ensembl"/>
        </authorList>
    </citation>
    <scope>IDENTIFICATION</scope>
    <source>
        <strain evidence="5">breed Abyssinian</strain>
    </source>
</reference>
<keyword evidence="2" id="KW-0812">Transmembrane</keyword>
<dbReference type="PANTHER" id="PTHR10075">
    <property type="entry name" value="BASIGIN RELATED"/>
    <property type="match status" value="1"/>
</dbReference>
<feature type="domain" description="Ig-like" evidence="4">
    <location>
        <begin position="238"/>
        <end position="329"/>
    </location>
</feature>
<protein>
    <recommendedName>
        <fullName evidence="4">Ig-like domain-containing protein</fullName>
    </recommendedName>
</protein>
<feature type="chain" id="PRO_5046921873" description="Ig-like domain-containing protein" evidence="3">
    <location>
        <begin position="29"/>
        <end position="451"/>
    </location>
</feature>
<evidence type="ECO:0000256" key="1">
    <source>
        <dbReference type="ARBA" id="ARBA00023319"/>
    </source>
</evidence>
<feature type="signal peptide" evidence="3">
    <location>
        <begin position="1"/>
        <end position="28"/>
    </location>
</feature>
<keyword evidence="2" id="KW-0472">Membrane</keyword>
<dbReference type="InterPro" id="IPR003599">
    <property type="entry name" value="Ig_sub"/>
</dbReference>
<dbReference type="Gene3D" id="2.60.40.10">
    <property type="entry name" value="Immunoglobulins"/>
    <property type="match status" value="3"/>
</dbReference>
<dbReference type="Proteomes" id="UP000823872">
    <property type="component" value="Chromosome B3"/>
</dbReference>
<dbReference type="SMART" id="SM00409">
    <property type="entry name" value="IG"/>
    <property type="match status" value="3"/>
</dbReference>
<gene>
    <name evidence="5" type="primary">NPTN</name>
</gene>
<name>A0ABI8A4P9_FELCA</name>
<keyword evidence="3" id="KW-0732">Signal</keyword>
<sequence length="451" mass="49937">MSGSSLPSALALSLLLVSGSLLPGPGAAQNAGFVKSPMSETKLTGDAFELYCDVVGSPTPEIQWWYAEVNRAESFRQLWDGARKRRVTVNTAYGSNGVSVLRITRLTLEDSGTYECRASNDPKRNDLRQNPSITWIRAQATISVLQKPRIVTSEEVILRDSPVLPVTLQCNLTSSSHTLTYSYWTKNGVELTATRKNASNMEYRINKPRAEDSGEYHCVYHFVSAPKANATIEVKAAPDITGHKRSENKNEGQDAMMYCKSVGYPHPEWIWRKKENGMPMDIVNTSGRFFIINKENYTELNIVNLQITEDPGEYECNATNSIGSASVVTILRVRSHLAPLWPFLGILAEIIILVVIIVVYEKRKRPDEVPDDLGCWNYCGVRLLSAPFPTASAAQAPFSISTSLPCSGISIPEFSPLFASSSQTPPCSYAPLFLVLLELIIKEKKKLIVPQ</sequence>
<reference evidence="5 6" key="1">
    <citation type="submission" date="2021-02" db="EMBL/GenBank/DDBJ databases">
        <title>Safari Cat Assemblies.</title>
        <authorList>
            <person name="Bredemeyer K.R."/>
            <person name="Murphy W.J."/>
        </authorList>
    </citation>
    <scope>NUCLEOTIDE SEQUENCE [LARGE SCALE GENOMIC DNA]</scope>
</reference>
<evidence type="ECO:0000313" key="5">
    <source>
        <dbReference type="Ensembl" id="ENSFCTP00005054198.1"/>
    </source>
</evidence>
<keyword evidence="1" id="KW-0393">Immunoglobulin domain</keyword>
<organism evidence="5 6">
    <name type="scientific">Felis catus</name>
    <name type="common">Cat</name>
    <name type="synonym">Felis silvestris catus</name>
    <dbReference type="NCBI Taxonomy" id="9685"/>
    <lineage>
        <taxon>Eukaryota</taxon>
        <taxon>Metazoa</taxon>
        <taxon>Chordata</taxon>
        <taxon>Craniata</taxon>
        <taxon>Vertebrata</taxon>
        <taxon>Euteleostomi</taxon>
        <taxon>Mammalia</taxon>
        <taxon>Eutheria</taxon>
        <taxon>Laurasiatheria</taxon>
        <taxon>Carnivora</taxon>
        <taxon>Feliformia</taxon>
        <taxon>Felidae</taxon>
        <taxon>Felinae</taxon>
        <taxon>Felis</taxon>
    </lineage>
</organism>
<dbReference type="Pfam" id="PF07679">
    <property type="entry name" value="I-set"/>
    <property type="match status" value="1"/>
</dbReference>
<dbReference type="Ensembl" id="ENSFCTT00005077481.1">
    <property type="protein sequence ID" value="ENSFCTP00005054198.1"/>
    <property type="gene ID" value="ENSFCTG00005027361.1"/>
</dbReference>
<dbReference type="GeneTree" id="ENSGT00940000156195"/>
<dbReference type="PANTHER" id="PTHR10075:SF108">
    <property type="entry name" value="NEUROPLASTIN"/>
    <property type="match status" value="1"/>
</dbReference>
<dbReference type="InterPro" id="IPR003598">
    <property type="entry name" value="Ig_sub2"/>
</dbReference>
<evidence type="ECO:0000256" key="2">
    <source>
        <dbReference type="SAM" id="Phobius"/>
    </source>
</evidence>
<feature type="domain" description="Ig-like" evidence="4">
    <location>
        <begin position="148"/>
        <end position="235"/>
    </location>
</feature>